<sequence length="215" mass="24044">MSPPRGFEIRTDYSFIVRACILYNNAMQIGSTRKEKQLDINPILIGSDGKEFKLNNPFGAELPAKGFDPGQVKCTTDHISAAGPWLKYRGHLDTLSNNMFLTATNSDNNEINKVKNQVTGEWGAVPGTTRVYKAKGVSWVVFGDDNYGERSSREHAALESRHLVGVAIIIKSFVRIHETNLKKQKVLVLTFAKAQDYDNVQPTDTAFEFLVQHID</sequence>
<evidence type="ECO:0000259" key="1">
    <source>
        <dbReference type="Pfam" id="PF00694"/>
    </source>
</evidence>
<keyword evidence="3" id="KW-1185">Reference proteome</keyword>
<reference evidence="2 3" key="1">
    <citation type="submission" date="2019-08" db="EMBL/GenBank/DDBJ databases">
        <authorList>
            <person name="Alioto T."/>
            <person name="Alioto T."/>
            <person name="Gomez Garrido J."/>
        </authorList>
    </citation>
    <scope>NUCLEOTIDE SEQUENCE [LARGE SCALE GENOMIC DNA]</scope>
</reference>
<dbReference type="Proteomes" id="UP000325440">
    <property type="component" value="Unassembled WGS sequence"/>
</dbReference>
<dbReference type="GO" id="GO:0006099">
    <property type="term" value="P:tricarboxylic acid cycle"/>
    <property type="evidence" value="ECO:0007669"/>
    <property type="project" value="TreeGrafter"/>
</dbReference>
<name>A0A5E4N574_9HEMI</name>
<dbReference type="PANTHER" id="PTHR43160:SF3">
    <property type="entry name" value="ACONITATE HYDRATASE, MITOCHONDRIAL"/>
    <property type="match status" value="1"/>
</dbReference>
<dbReference type="PANTHER" id="PTHR43160">
    <property type="entry name" value="ACONITATE HYDRATASE B"/>
    <property type="match status" value="1"/>
</dbReference>
<dbReference type="InterPro" id="IPR015928">
    <property type="entry name" value="Aconitase/3IPM_dehydase_swvl"/>
</dbReference>
<evidence type="ECO:0000313" key="2">
    <source>
        <dbReference type="EMBL" id="VVC37737.1"/>
    </source>
</evidence>
<dbReference type="InterPro" id="IPR050926">
    <property type="entry name" value="Aconitase/IPM_isomerase"/>
</dbReference>
<dbReference type="EMBL" id="CABPRJ010001453">
    <property type="protein sequence ID" value="VVC37737.1"/>
    <property type="molecule type" value="Genomic_DNA"/>
</dbReference>
<dbReference type="GO" id="GO:0005739">
    <property type="term" value="C:mitochondrion"/>
    <property type="evidence" value="ECO:0007669"/>
    <property type="project" value="TreeGrafter"/>
</dbReference>
<dbReference type="Gene3D" id="3.20.19.10">
    <property type="entry name" value="Aconitase, domain 4"/>
    <property type="match status" value="1"/>
</dbReference>
<accession>A0A5E4N574</accession>
<dbReference type="GO" id="GO:0051539">
    <property type="term" value="F:4 iron, 4 sulfur cluster binding"/>
    <property type="evidence" value="ECO:0007669"/>
    <property type="project" value="TreeGrafter"/>
</dbReference>
<dbReference type="GO" id="GO:0005829">
    <property type="term" value="C:cytosol"/>
    <property type="evidence" value="ECO:0007669"/>
    <property type="project" value="TreeGrafter"/>
</dbReference>
<proteinExistence type="predicted"/>
<dbReference type="SUPFAM" id="SSF52016">
    <property type="entry name" value="LeuD/IlvD-like"/>
    <property type="match status" value="1"/>
</dbReference>
<gene>
    <name evidence="2" type="ORF">CINCED_3A011806</name>
</gene>
<dbReference type="OrthoDB" id="2224430at2759"/>
<dbReference type="AlphaFoldDB" id="A0A5E4N574"/>
<dbReference type="InterPro" id="IPR000573">
    <property type="entry name" value="AconitaseA/IPMdHydase_ssu_swvl"/>
</dbReference>
<feature type="domain" description="Aconitase A/isopropylmalate dehydratase small subunit swivel" evidence="1">
    <location>
        <begin position="72"/>
        <end position="193"/>
    </location>
</feature>
<dbReference type="Pfam" id="PF00694">
    <property type="entry name" value="Aconitase_C"/>
    <property type="match status" value="1"/>
</dbReference>
<evidence type="ECO:0000313" key="3">
    <source>
        <dbReference type="Proteomes" id="UP000325440"/>
    </source>
</evidence>
<organism evidence="2 3">
    <name type="scientific">Cinara cedri</name>
    <dbReference type="NCBI Taxonomy" id="506608"/>
    <lineage>
        <taxon>Eukaryota</taxon>
        <taxon>Metazoa</taxon>
        <taxon>Ecdysozoa</taxon>
        <taxon>Arthropoda</taxon>
        <taxon>Hexapoda</taxon>
        <taxon>Insecta</taxon>
        <taxon>Pterygota</taxon>
        <taxon>Neoptera</taxon>
        <taxon>Paraneoptera</taxon>
        <taxon>Hemiptera</taxon>
        <taxon>Sternorrhyncha</taxon>
        <taxon>Aphidomorpha</taxon>
        <taxon>Aphidoidea</taxon>
        <taxon>Aphididae</taxon>
        <taxon>Lachninae</taxon>
        <taxon>Cinara</taxon>
    </lineage>
</organism>
<dbReference type="GO" id="GO:0003994">
    <property type="term" value="F:aconitate hydratase activity"/>
    <property type="evidence" value="ECO:0007669"/>
    <property type="project" value="TreeGrafter"/>
</dbReference>
<protein>
    <submittedName>
        <fullName evidence="2">Aconitase/3-isopropylmalate dehydratase, swivel,Aconitase A/isopropylmalate dehydratase small</fullName>
    </submittedName>
</protein>